<dbReference type="InterPro" id="IPR001873">
    <property type="entry name" value="ENaC"/>
</dbReference>
<evidence type="ECO:0000313" key="14">
    <source>
        <dbReference type="Proteomes" id="UP000292052"/>
    </source>
</evidence>
<dbReference type="AlphaFoldDB" id="A0A482VUH8"/>
<keyword evidence="4 12" id="KW-0894">Sodium channel</keyword>
<evidence type="ECO:0000256" key="8">
    <source>
        <dbReference type="ARBA" id="ARBA00023065"/>
    </source>
</evidence>
<dbReference type="Pfam" id="PF00858">
    <property type="entry name" value="ASC"/>
    <property type="match status" value="1"/>
</dbReference>
<evidence type="ECO:0000256" key="5">
    <source>
        <dbReference type="ARBA" id="ARBA00022692"/>
    </source>
</evidence>
<evidence type="ECO:0000256" key="7">
    <source>
        <dbReference type="ARBA" id="ARBA00023053"/>
    </source>
</evidence>
<dbReference type="Gene3D" id="1.10.287.820">
    <property type="entry name" value="Acid-sensing ion channel domain"/>
    <property type="match status" value="1"/>
</dbReference>
<comment type="caution">
    <text evidence="13">The sequence shown here is derived from an EMBL/GenBank/DDBJ whole genome shotgun (WGS) entry which is preliminary data.</text>
</comment>
<keyword evidence="9" id="KW-0472">Membrane</keyword>
<evidence type="ECO:0000256" key="9">
    <source>
        <dbReference type="ARBA" id="ARBA00023136"/>
    </source>
</evidence>
<feature type="non-terminal residue" evidence="13">
    <location>
        <position position="1"/>
    </location>
</feature>
<evidence type="ECO:0000256" key="12">
    <source>
        <dbReference type="RuleBase" id="RU000679"/>
    </source>
</evidence>
<evidence type="ECO:0000256" key="1">
    <source>
        <dbReference type="ARBA" id="ARBA00004141"/>
    </source>
</evidence>
<keyword evidence="8 12" id="KW-0406">Ion transport</keyword>
<comment type="similarity">
    <text evidence="2 12">Belongs to the amiloride-sensitive sodium channel (TC 1.A.6) family.</text>
</comment>
<dbReference type="OrthoDB" id="8188903at2759"/>
<dbReference type="EMBL" id="QDEB01062560">
    <property type="protein sequence ID" value="RZC36390.1"/>
    <property type="molecule type" value="Genomic_DNA"/>
</dbReference>
<keyword evidence="6" id="KW-1133">Transmembrane helix</keyword>
<dbReference type="GO" id="GO:0005886">
    <property type="term" value="C:plasma membrane"/>
    <property type="evidence" value="ECO:0007669"/>
    <property type="project" value="TreeGrafter"/>
</dbReference>
<dbReference type="PANTHER" id="PTHR11690:SF237">
    <property type="entry name" value="PICKPOCKET 16-RELATED"/>
    <property type="match status" value="1"/>
</dbReference>
<proteinExistence type="inferred from homology"/>
<accession>A0A482VUH8</accession>
<comment type="subcellular location">
    <subcellularLocation>
        <location evidence="1">Membrane</location>
        <topology evidence="1">Multi-pass membrane protein</topology>
    </subcellularLocation>
</comment>
<sequence>AASLALMFSAIQQYQTQKISFSVDTSYLHWKTNFPSIVICEKKNSKVRSLRSKIRPDLEKLVFFDGSLSPQDKSACTESGKFRQQCLLGNYSDYMHKFRSKCSEIIGFCYYNDEDFSCCEEFLPVQTYHGPCFAFNSLVSGGTISTRDDLHFKITRDLDYGYGNLSIELFHAEVFVYALSQDAVPTKDTASKLALLETSKKSLRKGFQYNCFLSAMETSTDDVTRLMSVENRGCRFYDENILRYSSVYSMSACENECRANAQMKVCGCIVHTLPHNDEKDCDFDGIVCIVDNDKTISQIVKTCSCFSSCFDMEINNIGYTINAQNQQSENAKKEVRINFIVSPPYLHFTRKVVKTPLSMLGNGFFQVISML</sequence>
<evidence type="ECO:0000256" key="10">
    <source>
        <dbReference type="ARBA" id="ARBA00023201"/>
    </source>
</evidence>
<dbReference type="Proteomes" id="UP000292052">
    <property type="component" value="Unassembled WGS sequence"/>
</dbReference>
<evidence type="ECO:0000256" key="3">
    <source>
        <dbReference type="ARBA" id="ARBA00022448"/>
    </source>
</evidence>
<evidence type="ECO:0000256" key="11">
    <source>
        <dbReference type="ARBA" id="ARBA00023303"/>
    </source>
</evidence>
<keyword evidence="5 12" id="KW-0812">Transmembrane</keyword>
<dbReference type="PANTHER" id="PTHR11690">
    <property type="entry name" value="AMILORIDE-SENSITIVE SODIUM CHANNEL-RELATED"/>
    <property type="match status" value="1"/>
</dbReference>
<name>A0A482VUH8_ASBVE</name>
<protein>
    <submittedName>
        <fullName evidence="13">Sodium channel protein Nach-like</fullName>
    </submittedName>
</protein>
<keyword evidence="7" id="KW-0915">Sodium</keyword>
<keyword evidence="14" id="KW-1185">Reference proteome</keyword>
<evidence type="ECO:0000256" key="2">
    <source>
        <dbReference type="ARBA" id="ARBA00007193"/>
    </source>
</evidence>
<gene>
    <name evidence="13" type="ORF">BDFB_001761</name>
</gene>
<evidence type="ECO:0000313" key="13">
    <source>
        <dbReference type="EMBL" id="RZC36390.1"/>
    </source>
</evidence>
<evidence type="ECO:0000256" key="4">
    <source>
        <dbReference type="ARBA" id="ARBA00022461"/>
    </source>
</evidence>
<keyword evidence="11 12" id="KW-0407">Ion channel</keyword>
<dbReference type="GO" id="GO:0015280">
    <property type="term" value="F:ligand-gated sodium channel activity"/>
    <property type="evidence" value="ECO:0007669"/>
    <property type="project" value="TreeGrafter"/>
</dbReference>
<reference evidence="13 14" key="1">
    <citation type="submission" date="2017-03" db="EMBL/GenBank/DDBJ databases">
        <title>Genome of the blue death feigning beetle - Asbolus verrucosus.</title>
        <authorList>
            <person name="Rider S.D."/>
        </authorList>
    </citation>
    <scope>NUCLEOTIDE SEQUENCE [LARGE SCALE GENOMIC DNA]</scope>
    <source>
        <strain evidence="13">Butters</strain>
        <tissue evidence="13">Head and leg muscle</tissue>
    </source>
</reference>
<keyword evidence="3 12" id="KW-0813">Transport</keyword>
<evidence type="ECO:0000256" key="6">
    <source>
        <dbReference type="ARBA" id="ARBA00022989"/>
    </source>
</evidence>
<organism evidence="13 14">
    <name type="scientific">Asbolus verrucosus</name>
    <name type="common">Desert ironclad beetle</name>
    <dbReference type="NCBI Taxonomy" id="1661398"/>
    <lineage>
        <taxon>Eukaryota</taxon>
        <taxon>Metazoa</taxon>
        <taxon>Ecdysozoa</taxon>
        <taxon>Arthropoda</taxon>
        <taxon>Hexapoda</taxon>
        <taxon>Insecta</taxon>
        <taxon>Pterygota</taxon>
        <taxon>Neoptera</taxon>
        <taxon>Endopterygota</taxon>
        <taxon>Coleoptera</taxon>
        <taxon>Polyphaga</taxon>
        <taxon>Cucujiformia</taxon>
        <taxon>Tenebrionidae</taxon>
        <taxon>Pimeliinae</taxon>
        <taxon>Asbolus</taxon>
    </lineage>
</organism>
<keyword evidence="10 12" id="KW-0739">Sodium transport</keyword>